<name>A0A139W8U3_TRICA</name>
<accession>A0A139W8U3</accession>
<dbReference type="KEGG" id="tca:100141879"/>
<dbReference type="EMBL" id="KQ972957">
    <property type="protein sequence ID" value="KXZ75707.1"/>
    <property type="molecule type" value="Genomic_DNA"/>
</dbReference>
<organism evidence="1 2">
    <name type="scientific">Tribolium castaneum</name>
    <name type="common">Red flour beetle</name>
    <dbReference type="NCBI Taxonomy" id="7070"/>
    <lineage>
        <taxon>Eukaryota</taxon>
        <taxon>Metazoa</taxon>
        <taxon>Ecdysozoa</taxon>
        <taxon>Arthropoda</taxon>
        <taxon>Hexapoda</taxon>
        <taxon>Insecta</taxon>
        <taxon>Pterygota</taxon>
        <taxon>Neoptera</taxon>
        <taxon>Endopterygota</taxon>
        <taxon>Coleoptera</taxon>
        <taxon>Polyphaga</taxon>
        <taxon>Cucujiformia</taxon>
        <taxon>Tenebrionidae</taxon>
        <taxon>Tenebrionidae incertae sedis</taxon>
        <taxon>Tribolium</taxon>
    </lineage>
</organism>
<sequence>MTGKRISLTPLKKSAPKRLKPQEVIEKVSVSLPSTSTAVETRALVSSPTHSYTPQDVITPDEWSDSSLEQSLIQLVDKVEKDEREKLERMIANEKHRLIHETVYPITRSGSKFVSIGVKPLEDYRPVLKIHNPELTSAAIFSMDTFTEFVQDMRKVLECGSESVLEGQIFAVLSDYVAIKCKHNSVQFLPTLPSVYKSLFLSVETIRVLTKMGDHLLNVLQGRKIQYKSYPCYSGFINNVDLEMLSKNPSNFNETLFDVIKDRYDDNGVLYEIILKMPVNVKTDVNARVAYYRHHNDYNCL</sequence>
<dbReference type="OrthoDB" id="6747142at2759"/>
<proteinExistence type="predicted"/>
<reference evidence="1 2" key="2">
    <citation type="journal article" date="2010" name="Nucleic Acids Res.">
        <title>BeetleBase in 2010: revisions to provide comprehensive genomic information for Tribolium castaneum.</title>
        <authorList>
            <person name="Kim H.S."/>
            <person name="Murphy T."/>
            <person name="Xia J."/>
            <person name="Caragea D."/>
            <person name="Park Y."/>
            <person name="Beeman R.W."/>
            <person name="Lorenzen M.D."/>
            <person name="Butcher S."/>
            <person name="Manak J.R."/>
            <person name="Brown S.J."/>
        </authorList>
    </citation>
    <scope>NUCLEOTIDE SEQUENCE [LARGE SCALE GENOMIC DNA]</scope>
    <source>
        <strain evidence="1 2">Georgia GA2</strain>
    </source>
</reference>
<protein>
    <submittedName>
        <fullName evidence="1">Uncharacterized protein</fullName>
    </submittedName>
</protein>
<dbReference type="eggNOG" id="ENOG502SBCQ">
    <property type="taxonomic scope" value="Eukaryota"/>
</dbReference>
<evidence type="ECO:0000313" key="1">
    <source>
        <dbReference type="EMBL" id="KXZ75707.1"/>
    </source>
</evidence>
<dbReference type="AlphaFoldDB" id="A0A139W8U3"/>
<reference evidence="1 2" key="1">
    <citation type="journal article" date="2008" name="Nature">
        <title>The genome of the model beetle and pest Tribolium castaneum.</title>
        <authorList>
            <consortium name="Tribolium Genome Sequencing Consortium"/>
            <person name="Richards S."/>
            <person name="Gibbs R.A."/>
            <person name="Weinstock G.M."/>
            <person name="Brown S.J."/>
            <person name="Denell R."/>
            <person name="Beeman R.W."/>
            <person name="Gibbs R."/>
            <person name="Beeman R.W."/>
            <person name="Brown S.J."/>
            <person name="Bucher G."/>
            <person name="Friedrich M."/>
            <person name="Grimmelikhuijzen C.J."/>
            <person name="Klingler M."/>
            <person name="Lorenzen M."/>
            <person name="Richards S."/>
            <person name="Roth S."/>
            <person name="Schroder R."/>
            <person name="Tautz D."/>
            <person name="Zdobnov E.M."/>
            <person name="Muzny D."/>
            <person name="Gibbs R.A."/>
            <person name="Weinstock G.M."/>
            <person name="Attaway T."/>
            <person name="Bell S."/>
            <person name="Buhay C.J."/>
            <person name="Chandrabose M.N."/>
            <person name="Chavez D."/>
            <person name="Clerk-Blankenburg K.P."/>
            <person name="Cree A."/>
            <person name="Dao M."/>
            <person name="Davis C."/>
            <person name="Chacko J."/>
            <person name="Dinh H."/>
            <person name="Dugan-Rocha S."/>
            <person name="Fowler G."/>
            <person name="Garner T.T."/>
            <person name="Garnes J."/>
            <person name="Gnirke A."/>
            <person name="Hawes A."/>
            <person name="Hernandez J."/>
            <person name="Hines S."/>
            <person name="Holder M."/>
            <person name="Hume J."/>
            <person name="Jhangiani S.N."/>
            <person name="Joshi V."/>
            <person name="Khan Z.M."/>
            <person name="Jackson L."/>
            <person name="Kovar C."/>
            <person name="Kowis A."/>
            <person name="Lee S."/>
            <person name="Lewis L.R."/>
            <person name="Margolis J."/>
            <person name="Morgan M."/>
            <person name="Nazareth L.V."/>
            <person name="Nguyen N."/>
            <person name="Okwuonu G."/>
            <person name="Parker D."/>
            <person name="Richards S."/>
            <person name="Ruiz S.J."/>
            <person name="Santibanez J."/>
            <person name="Savard J."/>
            <person name="Scherer S.E."/>
            <person name="Schneider B."/>
            <person name="Sodergren E."/>
            <person name="Tautz D."/>
            <person name="Vattahil S."/>
            <person name="Villasana D."/>
            <person name="White C.S."/>
            <person name="Wright R."/>
            <person name="Park Y."/>
            <person name="Beeman R.W."/>
            <person name="Lord J."/>
            <person name="Oppert B."/>
            <person name="Lorenzen M."/>
            <person name="Brown S."/>
            <person name="Wang L."/>
            <person name="Savard J."/>
            <person name="Tautz D."/>
            <person name="Richards S."/>
            <person name="Weinstock G."/>
            <person name="Gibbs R.A."/>
            <person name="Liu Y."/>
            <person name="Worley K."/>
            <person name="Weinstock G."/>
            <person name="Elsik C.G."/>
            <person name="Reese J.T."/>
            <person name="Elhaik E."/>
            <person name="Landan G."/>
            <person name="Graur D."/>
            <person name="Arensburger P."/>
            <person name="Atkinson P."/>
            <person name="Beeman R.W."/>
            <person name="Beidler J."/>
            <person name="Brown S.J."/>
            <person name="Demuth J.P."/>
            <person name="Drury D.W."/>
            <person name="Du Y.Z."/>
            <person name="Fujiwara H."/>
            <person name="Lorenzen M."/>
            <person name="Maselli V."/>
            <person name="Osanai M."/>
            <person name="Park Y."/>
            <person name="Robertson H.M."/>
            <person name="Tu Z."/>
            <person name="Wang J.J."/>
            <person name="Wang S."/>
            <person name="Richards S."/>
            <person name="Song H."/>
            <person name="Zhang L."/>
            <person name="Sodergren E."/>
            <person name="Werner D."/>
            <person name="Stanke M."/>
            <person name="Morgenstern B."/>
            <person name="Solovyev V."/>
            <person name="Kosarev P."/>
            <person name="Brown G."/>
            <person name="Chen H.C."/>
            <person name="Ermolaeva O."/>
            <person name="Hlavina W."/>
            <person name="Kapustin Y."/>
            <person name="Kiryutin B."/>
            <person name="Kitts P."/>
            <person name="Maglott D."/>
            <person name="Pruitt K."/>
            <person name="Sapojnikov V."/>
            <person name="Souvorov A."/>
            <person name="Mackey A.J."/>
            <person name="Waterhouse R.M."/>
            <person name="Wyder S."/>
            <person name="Zdobnov E.M."/>
            <person name="Zdobnov E.M."/>
            <person name="Wyder S."/>
            <person name="Kriventseva E.V."/>
            <person name="Kadowaki T."/>
            <person name="Bork P."/>
            <person name="Aranda M."/>
            <person name="Bao R."/>
            <person name="Beermann A."/>
            <person name="Berns N."/>
            <person name="Bolognesi R."/>
            <person name="Bonneton F."/>
            <person name="Bopp D."/>
            <person name="Brown S.J."/>
            <person name="Bucher G."/>
            <person name="Butts T."/>
            <person name="Chaumot A."/>
            <person name="Denell R.E."/>
            <person name="Ferrier D.E."/>
            <person name="Friedrich M."/>
            <person name="Gordon C.M."/>
            <person name="Jindra M."/>
            <person name="Klingler M."/>
            <person name="Lan Q."/>
            <person name="Lattorff H.M."/>
            <person name="Laudet V."/>
            <person name="von Levetsow C."/>
            <person name="Liu Z."/>
            <person name="Lutz R."/>
            <person name="Lynch J.A."/>
            <person name="da Fonseca R.N."/>
            <person name="Posnien N."/>
            <person name="Reuter R."/>
            <person name="Roth S."/>
            <person name="Savard J."/>
            <person name="Schinko J.B."/>
            <person name="Schmitt C."/>
            <person name="Schoppmeier M."/>
            <person name="Schroder R."/>
            <person name="Shippy T.D."/>
            <person name="Simonnet F."/>
            <person name="Marques-Souza H."/>
            <person name="Tautz D."/>
            <person name="Tomoyasu Y."/>
            <person name="Trauner J."/>
            <person name="Van der Zee M."/>
            <person name="Vervoort M."/>
            <person name="Wittkopp N."/>
            <person name="Wimmer E.A."/>
            <person name="Yang X."/>
            <person name="Jones A.K."/>
            <person name="Sattelle D.B."/>
            <person name="Ebert P.R."/>
            <person name="Nelson D."/>
            <person name="Scott J.G."/>
            <person name="Beeman R.W."/>
            <person name="Muthukrishnan S."/>
            <person name="Kramer K.J."/>
            <person name="Arakane Y."/>
            <person name="Beeman R.W."/>
            <person name="Zhu Q."/>
            <person name="Hogenkamp D."/>
            <person name="Dixit R."/>
            <person name="Oppert B."/>
            <person name="Jiang H."/>
            <person name="Zou Z."/>
            <person name="Marshall J."/>
            <person name="Elpidina E."/>
            <person name="Vinokurov K."/>
            <person name="Oppert C."/>
            <person name="Zou Z."/>
            <person name="Evans J."/>
            <person name="Lu Z."/>
            <person name="Zhao P."/>
            <person name="Sumathipala N."/>
            <person name="Altincicek B."/>
            <person name="Vilcinskas A."/>
            <person name="Williams M."/>
            <person name="Hultmark D."/>
            <person name="Hetru C."/>
            <person name="Jiang H."/>
            <person name="Grimmelikhuijzen C.J."/>
            <person name="Hauser F."/>
            <person name="Cazzamali G."/>
            <person name="Williamson M."/>
            <person name="Park Y."/>
            <person name="Li B."/>
            <person name="Tanaka Y."/>
            <person name="Predel R."/>
            <person name="Neupert S."/>
            <person name="Schachtner J."/>
            <person name="Verleyen P."/>
            <person name="Raible F."/>
            <person name="Bork P."/>
            <person name="Friedrich M."/>
            <person name="Walden K.K."/>
            <person name="Robertson H.M."/>
            <person name="Angeli S."/>
            <person name="Foret S."/>
            <person name="Bucher G."/>
            <person name="Schuetz S."/>
            <person name="Maleszka R."/>
            <person name="Wimmer E.A."/>
            <person name="Beeman R.W."/>
            <person name="Lorenzen M."/>
            <person name="Tomoyasu Y."/>
            <person name="Miller S.C."/>
            <person name="Grossmann D."/>
            <person name="Bucher G."/>
        </authorList>
    </citation>
    <scope>NUCLEOTIDE SEQUENCE [LARGE SCALE GENOMIC DNA]</scope>
    <source>
        <strain evidence="1 2">Georgia GA2</strain>
    </source>
</reference>
<dbReference type="InParanoid" id="A0A139W8U3"/>
<evidence type="ECO:0000313" key="2">
    <source>
        <dbReference type="Proteomes" id="UP000007266"/>
    </source>
</evidence>
<gene>
    <name evidence="1" type="primary">AUGUSTUS-3.0.2_31723</name>
    <name evidence="1" type="ORF">TcasGA2_TC031723</name>
</gene>
<dbReference type="Proteomes" id="UP000007266">
    <property type="component" value="Unassembled WGS sequence"/>
</dbReference>
<keyword evidence="2" id="KW-1185">Reference proteome</keyword>